<name>A0A6B8KMK2_9HYPH</name>
<keyword evidence="1" id="KW-1133">Transmembrane helix</keyword>
<accession>A0A6B8KMK2</accession>
<organism evidence="3 4">
    <name type="scientific">Methylocystis heyeri</name>
    <dbReference type="NCBI Taxonomy" id="391905"/>
    <lineage>
        <taxon>Bacteria</taxon>
        <taxon>Pseudomonadati</taxon>
        <taxon>Pseudomonadota</taxon>
        <taxon>Alphaproteobacteria</taxon>
        <taxon>Hyphomicrobiales</taxon>
        <taxon>Methylocystaceae</taxon>
        <taxon>Methylocystis</taxon>
    </lineage>
</organism>
<gene>
    <name evidence="3" type="ORF">H2LOC_014555</name>
</gene>
<feature type="transmembrane region" description="Helical" evidence="1">
    <location>
        <begin position="12"/>
        <end position="30"/>
    </location>
</feature>
<dbReference type="Proteomes" id="UP000309061">
    <property type="component" value="Chromosome"/>
</dbReference>
<evidence type="ECO:0000256" key="1">
    <source>
        <dbReference type="SAM" id="Phobius"/>
    </source>
</evidence>
<proteinExistence type="predicted"/>
<dbReference type="AlphaFoldDB" id="A0A6B8KMK2"/>
<dbReference type="KEGG" id="mhey:H2LOC_014555"/>
<dbReference type="Pfam" id="PF11127">
    <property type="entry name" value="YgaP-like_TM"/>
    <property type="match status" value="1"/>
</dbReference>
<keyword evidence="1" id="KW-0472">Membrane</keyword>
<protein>
    <submittedName>
        <fullName evidence="3">DUF2892 domain-containing protein</fullName>
    </submittedName>
</protein>
<reference evidence="3 4" key="1">
    <citation type="submission" date="2019-11" db="EMBL/GenBank/DDBJ databases">
        <title>The genome sequence of Methylocystis heyeri.</title>
        <authorList>
            <person name="Oshkin I.Y."/>
            <person name="Miroshnikov K."/>
            <person name="Dedysh S.N."/>
        </authorList>
    </citation>
    <scope>NUCLEOTIDE SEQUENCE [LARGE SCALE GENOMIC DNA]</scope>
    <source>
        <strain evidence="3 4">H2</strain>
    </source>
</reference>
<sequence>MTRNVGAVDRAARVVIGLALLAYALKLGMPETGWNWVGWFGLIPLVTALAGVCPLYSVVGLSTCPRR</sequence>
<feature type="domain" description="Inner membrane protein YgaP-like transmembrane" evidence="2">
    <location>
        <begin position="1"/>
        <end position="66"/>
    </location>
</feature>
<feature type="transmembrane region" description="Helical" evidence="1">
    <location>
        <begin position="36"/>
        <end position="59"/>
    </location>
</feature>
<keyword evidence="4" id="KW-1185">Reference proteome</keyword>
<evidence type="ECO:0000313" key="3">
    <source>
        <dbReference type="EMBL" id="QGM48093.1"/>
    </source>
</evidence>
<keyword evidence="1" id="KW-0812">Transmembrane</keyword>
<dbReference type="EMBL" id="CP046052">
    <property type="protein sequence ID" value="QGM48093.1"/>
    <property type="molecule type" value="Genomic_DNA"/>
</dbReference>
<dbReference type="InterPro" id="IPR021309">
    <property type="entry name" value="YgaP-like_TM"/>
</dbReference>
<dbReference type="OrthoDB" id="9804804at2"/>
<evidence type="ECO:0000313" key="4">
    <source>
        <dbReference type="Proteomes" id="UP000309061"/>
    </source>
</evidence>
<evidence type="ECO:0000259" key="2">
    <source>
        <dbReference type="Pfam" id="PF11127"/>
    </source>
</evidence>